<accession>A0ABD3W5Q6</accession>
<dbReference type="AlphaFoldDB" id="A0ABD3W5Q6"/>
<evidence type="ECO:0000256" key="2">
    <source>
        <dbReference type="SAM" id="Phobius"/>
    </source>
</evidence>
<reference evidence="3 4" key="1">
    <citation type="submission" date="2024-11" db="EMBL/GenBank/DDBJ databases">
        <title>Chromosome-level genome assembly of the freshwater bivalve Anodonta woodiana.</title>
        <authorList>
            <person name="Chen X."/>
        </authorList>
    </citation>
    <scope>NUCLEOTIDE SEQUENCE [LARGE SCALE GENOMIC DNA]</scope>
    <source>
        <strain evidence="3">MN2024</strain>
        <tissue evidence="3">Gills</tissue>
    </source>
</reference>
<comment type="caution">
    <text evidence="3">The sequence shown here is derived from an EMBL/GenBank/DDBJ whole genome shotgun (WGS) entry which is preliminary data.</text>
</comment>
<keyword evidence="2" id="KW-0472">Membrane</keyword>
<feature type="transmembrane region" description="Helical" evidence="2">
    <location>
        <begin position="154"/>
        <end position="173"/>
    </location>
</feature>
<keyword evidence="4" id="KW-1185">Reference proteome</keyword>
<feature type="transmembrane region" description="Helical" evidence="2">
    <location>
        <begin position="86"/>
        <end position="108"/>
    </location>
</feature>
<dbReference type="Proteomes" id="UP001634394">
    <property type="component" value="Unassembled WGS sequence"/>
</dbReference>
<proteinExistence type="predicted"/>
<gene>
    <name evidence="3" type="ORF">ACJMK2_041914</name>
</gene>
<dbReference type="Gene3D" id="1.20.140.150">
    <property type="match status" value="1"/>
</dbReference>
<evidence type="ECO:0000313" key="3">
    <source>
        <dbReference type="EMBL" id="KAL3869204.1"/>
    </source>
</evidence>
<keyword evidence="2" id="KW-0812">Transmembrane</keyword>
<evidence type="ECO:0000313" key="4">
    <source>
        <dbReference type="Proteomes" id="UP001634394"/>
    </source>
</evidence>
<feature type="transmembrane region" description="Helical" evidence="2">
    <location>
        <begin position="120"/>
        <end position="142"/>
    </location>
</feature>
<feature type="region of interest" description="Disordered" evidence="1">
    <location>
        <begin position="219"/>
        <end position="240"/>
    </location>
</feature>
<name>A0ABD3W5Q6_SINWO</name>
<evidence type="ECO:0000256" key="1">
    <source>
        <dbReference type="SAM" id="MobiDB-lite"/>
    </source>
</evidence>
<organism evidence="3 4">
    <name type="scientific">Sinanodonta woodiana</name>
    <name type="common">Chinese pond mussel</name>
    <name type="synonym">Anodonta woodiana</name>
    <dbReference type="NCBI Taxonomy" id="1069815"/>
    <lineage>
        <taxon>Eukaryota</taxon>
        <taxon>Metazoa</taxon>
        <taxon>Spiralia</taxon>
        <taxon>Lophotrochozoa</taxon>
        <taxon>Mollusca</taxon>
        <taxon>Bivalvia</taxon>
        <taxon>Autobranchia</taxon>
        <taxon>Heteroconchia</taxon>
        <taxon>Palaeoheterodonta</taxon>
        <taxon>Unionida</taxon>
        <taxon>Unionoidea</taxon>
        <taxon>Unionidae</taxon>
        <taxon>Unioninae</taxon>
        <taxon>Sinanodonta</taxon>
    </lineage>
</organism>
<keyword evidence="2" id="KW-1133">Transmembrane helix</keyword>
<sequence>MMIHLKKQTTFTLMTFALFALALMLHLLAFATDHWCVFTLDEIRVNLGLWHGCWETNDGIICSPAVFEYKAFTTGLSNDWHIGARIVMTLPMITLVVLEFAIIGYACLLDLNKYNRHFSFTVILTSYGTAGCHFIVLLLYGTEATKLPQGELKWSFGMVVLAFLIELGIPILIHGDKIRDNFKSKTLKVTKQIRVATVKSNDTDATIVRVIRDAHAVRDTREKDTSEQRNSAFDNGGEYLEKYDHPTRTSRANLTSLTEYTRRFSYTGSIEDSSLFTQSTEFSTLSYGNGSSYSVESFV</sequence>
<protein>
    <submittedName>
        <fullName evidence="3">Uncharacterized protein</fullName>
    </submittedName>
</protein>
<dbReference type="EMBL" id="JBJQND010000008">
    <property type="protein sequence ID" value="KAL3869204.1"/>
    <property type="molecule type" value="Genomic_DNA"/>
</dbReference>